<name>A0ABV2BZS0_9GAMM</name>
<protein>
    <submittedName>
        <fullName evidence="1">Uncharacterized protein</fullName>
    </submittedName>
</protein>
<accession>A0ABV2BZS0</accession>
<proteinExistence type="predicted"/>
<reference evidence="1 2" key="1">
    <citation type="submission" date="2024-06" db="EMBL/GenBank/DDBJ databases">
        <authorList>
            <person name="Li F."/>
        </authorList>
    </citation>
    <scope>NUCLEOTIDE SEQUENCE [LARGE SCALE GENOMIC DNA]</scope>
    <source>
        <strain evidence="1 2">GXAS 311</strain>
    </source>
</reference>
<comment type="caution">
    <text evidence="1">The sequence shown here is derived from an EMBL/GenBank/DDBJ whole genome shotgun (WGS) entry which is preliminary data.</text>
</comment>
<dbReference type="Proteomes" id="UP001548189">
    <property type="component" value="Unassembled WGS sequence"/>
</dbReference>
<organism evidence="1 2">
    <name type="scientific">Aliikangiella maris</name>
    <dbReference type="NCBI Taxonomy" id="3162458"/>
    <lineage>
        <taxon>Bacteria</taxon>
        <taxon>Pseudomonadati</taxon>
        <taxon>Pseudomonadota</taxon>
        <taxon>Gammaproteobacteria</taxon>
        <taxon>Oceanospirillales</taxon>
        <taxon>Pleioneaceae</taxon>
        <taxon>Aliikangiella</taxon>
    </lineage>
</organism>
<keyword evidence="2" id="KW-1185">Reference proteome</keyword>
<sequence>MNRVALFLLLSIFSFPSFCASWSNGTQTVKNIIWRPGYKGFYVPSITYQDINNCGDTTNLYVIDTTLSEKEIDRLYSMILTAFTTGKKLHLWLDGCQGKYPKFTGLQINK</sequence>
<gene>
    <name evidence="1" type="ORF">ABVT43_20040</name>
</gene>
<evidence type="ECO:0000313" key="1">
    <source>
        <dbReference type="EMBL" id="MET1257432.1"/>
    </source>
</evidence>
<dbReference type="EMBL" id="JBEVCJ010000066">
    <property type="protein sequence ID" value="MET1257432.1"/>
    <property type="molecule type" value="Genomic_DNA"/>
</dbReference>
<evidence type="ECO:0000313" key="2">
    <source>
        <dbReference type="Proteomes" id="UP001548189"/>
    </source>
</evidence>